<feature type="transmembrane region" description="Helical" evidence="7">
    <location>
        <begin position="136"/>
        <end position="158"/>
    </location>
</feature>
<comment type="subcellular location">
    <subcellularLocation>
        <location evidence="1">Cell membrane</location>
        <topology evidence="1">Multi-pass membrane protein</topology>
    </subcellularLocation>
</comment>
<dbReference type="Pfam" id="PF05977">
    <property type="entry name" value="MFS_3"/>
    <property type="match status" value="1"/>
</dbReference>
<feature type="transmembrane region" description="Helical" evidence="7">
    <location>
        <begin position="14"/>
        <end position="34"/>
    </location>
</feature>
<feature type="transmembrane region" description="Helical" evidence="7">
    <location>
        <begin position="164"/>
        <end position="183"/>
    </location>
</feature>
<evidence type="ECO:0000256" key="3">
    <source>
        <dbReference type="ARBA" id="ARBA00022475"/>
    </source>
</evidence>
<dbReference type="Gene3D" id="1.20.1250.20">
    <property type="entry name" value="MFS general substrate transporter like domains"/>
    <property type="match status" value="1"/>
</dbReference>
<feature type="transmembrane region" description="Helical" evidence="7">
    <location>
        <begin position="341"/>
        <end position="364"/>
    </location>
</feature>
<evidence type="ECO:0000256" key="6">
    <source>
        <dbReference type="ARBA" id="ARBA00023136"/>
    </source>
</evidence>
<keyword evidence="3" id="KW-1003">Cell membrane</keyword>
<keyword evidence="6 7" id="KW-0472">Membrane</keyword>
<evidence type="ECO:0000259" key="8">
    <source>
        <dbReference type="PROSITE" id="PS50850"/>
    </source>
</evidence>
<feature type="transmembrane region" description="Helical" evidence="7">
    <location>
        <begin position="216"/>
        <end position="238"/>
    </location>
</feature>
<reference evidence="9 10" key="1">
    <citation type="submission" date="2023-06" db="EMBL/GenBank/DDBJ databases">
        <title>Sporosarcina sp. nov., isolated from Korean traditional fermented seafood 'Jeotgal'.</title>
        <authorList>
            <person name="Yang A.I."/>
            <person name="Shin N.-R."/>
        </authorList>
    </citation>
    <scope>NUCLEOTIDE SEQUENCE [LARGE SCALE GENOMIC DNA]</scope>
    <source>
        <strain evidence="9 10">KCTC13119</strain>
    </source>
</reference>
<feature type="transmembrane region" description="Helical" evidence="7">
    <location>
        <begin position="250"/>
        <end position="270"/>
    </location>
</feature>
<accession>A0ABU4G3K7</accession>
<dbReference type="InterPro" id="IPR036259">
    <property type="entry name" value="MFS_trans_sf"/>
</dbReference>
<organism evidence="9 10">
    <name type="scientific">Sporosarcina saromensis</name>
    <dbReference type="NCBI Taxonomy" id="359365"/>
    <lineage>
        <taxon>Bacteria</taxon>
        <taxon>Bacillati</taxon>
        <taxon>Bacillota</taxon>
        <taxon>Bacilli</taxon>
        <taxon>Bacillales</taxon>
        <taxon>Caryophanaceae</taxon>
        <taxon>Sporosarcina</taxon>
    </lineage>
</organism>
<evidence type="ECO:0000256" key="4">
    <source>
        <dbReference type="ARBA" id="ARBA00022692"/>
    </source>
</evidence>
<dbReference type="EMBL" id="JAUBDI010000001">
    <property type="protein sequence ID" value="MDW0111549.1"/>
    <property type="molecule type" value="Genomic_DNA"/>
</dbReference>
<name>A0ABU4G3K7_9BACL</name>
<dbReference type="PANTHER" id="PTHR23513">
    <property type="entry name" value="INTEGRAL MEMBRANE EFFLUX PROTEIN-RELATED"/>
    <property type="match status" value="1"/>
</dbReference>
<dbReference type="CDD" id="cd06173">
    <property type="entry name" value="MFS_MefA_like"/>
    <property type="match status" value="1"/>
</dbReference>
<evidence type="ECO:0000256" key="5">
    <source>
        <dbReference type="ARBA" id="ARBA00022989"/>
    </source>
</evidence>
<keyword evidence="4 7" id="KW-0812">Transmembrane</keyword>
<keyword evidence="2" id="KW-0813">Transport</keyword>
<keyword evidence="5 7" id="KW-1133">Transmembrane helix</keyword>
<feature type="domain" description="Major facilitator superfamily (MFS) profile" evidence="8">
    <location>
        <begin position="170"/>
        <end position="398"/>
    </location>
</feature>
<gene>
    <name evidence="9" type="ORF">QT711_00030</name>
</gene>
<keyword evidence="10" id="KW-1185">Reference proteome</keyword>
<feature type="transmembrane region" description="Helical" evidence="7">
    <location>
        <begin position="40"/>
        <end position="59"/>
    </location>
</feature>
<feature type="transmembrane region" description="Helical" evidence="7">
    <location>
        <begin position="97"/>
        <end position="115"/>
    </location>
</feature>
<feature type="transmembrane region" description="Helical" evidence="7">
    <location>
        <begin position="71"/>
        <end position="91"/>
    </location>
</feature>
<sequence length="398" mass="43961">MNSQSFRLLWMSQALANSGDIIYIVGLITVLYRITESPFILALVPFLTMIGRFISGLLSPLLLNRYPLKQLLVYSQVFKTIALGILVVLVFQSFSVLSILVFVFVIAFLDGWAAPASQAMVPRLVTPHELVKANSFFSIVYETVNLGGWALGGLFVAFAGGHFVLLWTVAIYIIATALLMKLVDPTVFTKQTPSIRRRNELVEGWMLIVKRPLFRSLHVTIAFEAVASVVWIASILYVFVTEILGETEAWWGYLNTAFFVGMLVGGIFFSRFASATKKLLKRILLISSFGICGVTILFGFTQIGLVALVLVGLSGVFQQLKGIATDTYLQQHATADELPKVYAAQSSLVSLLFAIGSVGFGLLAELWDVRITYLLSGALLFLASVLLYKQRRHLPSIK</sequence>
<dbReference type="Proteomes" id="UP001282284">
    <property type="component" value="Unassembled WGS sequence"/>
</dbReference>
<dbReference type="RefSeq" id="WP_317941443.1">
    <property type="nucleotide sequence ID" value="NZ_JAUBDI010000001.1"/>
</dbReference>
<protein>
    <submittedName>
        <fullName evidence="9">MFS transporter</fullName>
    </submittedName>
</protein>
<dbReference type="PANTHER" id="PTHR23513:SF19">
    <property type="entry name" value="MAJOR FACILITATOR SUPERFAMILY (MFS) PROFILE DOMAIN-CONTAINING PROTEIN"/>
    <property type="match status" value="1"/>
</dbReference>
<evidence type="ECO:0000256" key="1">
    <source>
        <dbReference type="ARBA" id="ARBA00004651"/>
    </source>
</evidence>
<feature type="transmembrane region" description="Helical" evidence="7">
    <location>
        <begin position="306"/>
        <end position="329"/>
    </location>
</feature>
<feature type="transmembrane region" description="Helical" evidence="7">
    <location>
        <begin position="370"/>
        <end position="388"/>
    </location>
</feature>
<comment type="caution">
    <text evidence="9">The sequence shown here is derived from an EMBL/GenBank/DDBJ whole genome shotgun (WGS) entry which is preliminary data.</text>
</comment>
<dbReference type="SUPFAM" id="SSF103473">
    <property type="entry name" value="MFS general substrate transporter"/>
    <property type="match status" value="1"/>
</dbReference>
<proteinExistence type="predicted"/>
<evidence type="ECO:0000313" key="10">
    <source>
        <dbReference type="Proteomes" id="UP001282284"/>
    </source>
</evidence>
<evidence type="ECO:0000256" key="7">
    <source>
        <dbReference type="SAM" id="Phobius"/>
    </source>
</evidence>
<evidence type="ECO:0000256" key="2">
    <source>
        <dbReference type="ARBA" id="ARBA00022448"/>
    </source>
</evidence>
<dbReference type="PROSITE" id="PS50850">
    <property type="entry name" value="MFS"/>
    <property type="match status" value="1"/>
</dbReference>
<dbReference type="InterPro" id="IPR010290">
    <property type="entry name" value="TM_effector"/>
</dbReference>
<dbReference type="InterPro" id="IPR020846">
    <property type="entry name" value="MFS_dom"/>
</dbReference>
<evidence type="ECO:0000313" key="9">
    <source>
        <dbReference type="EMBL" id="MDW0111549.1"/>
    </source>
</evidence>